<dbReference type="EMBL" id="OZ035828">
    <property type="protein sequence ID" value="CAL1607931.1"/>
    <property type="molecule type" value="Genomic_DNA"/>
</dbReference>
<dbReference type="SMART" id="SM00875">
    <property type="entry name" value="BACK"/>
    <property type="match status" value="1"/>
</dbReference>
<evidence type="ECO:0000313" key="4">
    <source>
        <dbReference type="EMBL" id="CAL1607931.1"/>
    </source>
</evidence>
<dbReference type="AlphaFoldDB" id="A0AAV2M3M1"/>
<evidence type="ECO:0000256" key="1">
    <source>
        <dbReference type="ARBA" id="ARBA00022441"/>
    </source>
</evidence>
<dbReference type="SMART" id="SM00612">
    <property type="entry name" value="Kelch"/>
    <property type="match status" value="6"/>
</dbReference>
<dbReference type="InterPro" id="IPR011705">
    <property type="entry name" value="BACK"/>
</dbReference>
<dbReference type="Gene3D" id="2.120.10.80">
    <property type="entry name" value="Kelch-type beta propeller"/>
    <property type="match status" value="1"/>
</dbReference>
<dbReference type="InterPro" id="IPR017096">
    <property type="entry name" value="BTB-kelch_protein"/>
</dbReference>
<dbReference type="SUPFAM" id="SSF54695">
    <property type="entry name" value="POZ domain"/>
    <property type="match status" value="1"/>
</dbReference>
<reference evidence="4 5" key="1">
    <citation type="submission" date="2024-04" db="EMBL/GenBank/DDBJ databases">
        <authorList>
            <person name="Waldvogel A.-M."/>
            <person name="Schoenle A."/>
        </authorList>
    </citation>
    <scope>NUCLEOTIDE SEQUENCE [LARGE SCALE GENOMIC DNA]</scope>
</reference>
<dbReference type="InterPro" id="IPR000210">
    <property type="entry name" value="BTB/POZ_dom"/>
</dbReference>
<keyword evidence="1" id="KW-0880">Kelch repeat</keyword>
<dbReference type="InterPro" id="IPR006652">
    <property type="entry name" value="Kelch_1"/>
</dbReference>
<gene>
    <name evidence="4" type="ORF">KC01_LOCUS34938</name>
</gene>
<dbReference type="Pfam" id="PF01344">
    <property type="entry name" value="Kelch_1"/>
    <property type="match status" value="2"/>
</dbReference>
<feature type="domain" description="BACK" evidence="3">
    <location>
        <begin position="163"/>
        <end position="265"/>
    </location>
</feature>
<dbReference type="InterPro" id="IPR011333">
    <property type="entry name" value="SKP1/BTB/POZ_sf"/>
</dbReference>
<accession>A0AAV2M3M1</accession>
<evidence type="ECO:0000256" key="2">
    <source>
        <dbReference type="ARBA" id="ARBA00022737"/>
    </source>
</evidence>
<protein>
    <recommendedName>
        <fullName evidence="3">BACK domain-containing protein</fullName>
    </recommendedName>
</protein>
<dbReference type="Pfam" id="PF00651">
    <property type="entry name" value="BTB"/>
    <property type="match status" value="1"/>
</dbReference>
<sequence>MVSSGALVQRARCCHRLTFFPADLASKKAGWSSLRLRMTSGGNWSLRASFDPLSCLAFPMIMDLCLGSRSLATMGRLRDAPSRWGPRRAMFERWAPAEQRAFPLGGLSPHIMSLLLEWIYTASVDLSLDTVQELVMAADMLLLEDLVQICFDYMLEHLNVHSCISVWHLADVVLSAQTREVCRWFILKHFEEVMVCEEFQQLTAEELSDFLEDDGLHVEEEITVFQAIVQWVQHDLKCRKGHYNMLLPTIRYSLMPYNVIKNHILNHPLTGSLYSLVTVHRNLFLNNELPLRPRQPESVLLAIGGCSEGDATNAIEAYNYKTDFWTNISSQEENPRAHHGSIVVDGFLYCLGGFNRTERFNTMRRLDLATFTWSEMPPMYERRCYVSVTELNGRIYALGGYNGQSRLNTAEVFDLRSNQWSMIAPMNEQRSDACCATLNGVIYICGGFNGTDCLQTVERYSIESNQWTPIAPMSVPRTGVRVVAFSNLIYAVGGFDGVQRLRSTEVYDPHADSWQQLAGMTLSRSNFGIEVVNKRIFAVGGYNGVSTTHEAEAYDPTEDSWTQVHHMAIHRSALDCCVVPVFPNISDSIMPPTVSDLC</sequence>
<name>A0AAV2M3M1_KNICA</name>
<dbReference type="PIRSF" id="PIRSF037037">
    <property type="entry name" value="Kelch-like_protein_gigaxonin"/>
    <property type="match status" value="1"/>
</dbReference>
<dbReference type="PANTHER" id="PTHR45632">
    <property type="entry name" value="LD33804P"/>
    <property type="match status" value="1"/>
</dbReference>
<dbReference type="Gene3D" id="3.30.710.10">
    <property type="entry name" value="Potassium Channel Kv1.1, Chain A"/>
    <property type="match status" value="1"/>
</dbReference>
<proteinExistence type="predicted"/>
<keyword evidence="5" id="KW-1185">Reference proteome</keyword>
<dbReference type="FunFam" id="1.25.40.420:FF:000001">
    <property type="entry name" value="Kelch-like family member 12"/>
    <property type="match status" value="1"/>
</dbReference>
<keyword evidence="2" id="KW-0677">Repeat</keyword>
<dbReference type="SUPFAM" id="SSF117281">
    <property type="entry name" value="Kelch motif"/>
    <property type="match status" value="1"/>
</dbReference>
<dbReference type="PANTHER" id="PTHR45632:SF3">
    <property type="entry name" value="KELCH-LIKE PROTEIN 32"/>
    <property type="match status" value="1"/>
</dbReference>
<organism evidence="4 5">
    <name type="scientific">Knipowitschia caucasica</name>
    <name type="common">Caucasian dwarf goby</name>
    <name type="synonym">Pomatoschistus caucasicus</name>
    <dbReference type="NCBI Taxonomy" id="637954"/>
    <lineage>
        <taxon>Eukaryota</taxon>
        <taxon>Metazoa</taxon>
        <taxon>Chordata</taxon>
        <taxon>Craniata</taxon>
        <taxon>Vertebrata</taxon>
        <taxon>Euteleostomi</taxon>
        <taxon>Actinopterygii</taxon>
        <taxon>Neopterygii</taxon>
        <taxon>Teleostei</taxon>
        <taxon>Neoteleostei</taxon>
        <taxon>Acanthomorphata</taxon>
        <taxon>Gobiaria</taxon>
        <taxon>Gobiiformes</taxon>
        <taxon>Gobioidei</taxon>
        <taxon>Gobiidae</taxon>
        <taxon>Gobiinae</taxon>
        <taxon>Knipowitschia</taxon>
    </lineage>
</organism>
<evidence type="ECO:0000259" key="3">
    <source>
        <dbReference type="SMART" id="SM00875"/>
    </source>
</evidence>
<dbReference type="Pfam" id="PF24681">
    <property type="entry name" value="Kelch_KLHDC2_KLHL20_DRC7"/>
    <property type="match status" value="1"/>
</dbReference>
<dbReference type="Pfam" id="PF07707">
    <property type="entry name" value="BACK"/>
    <property type="match status" value="1"/>
</dbReference>
<evidence type="ECO:0000313" key="5">
    <source>
        <dbReference type="Proteomes" id="UP001497482"/>
    </source>
</evidence>
<dbReference type="Gene3D" id="1.25.40.420">
    <property type="match status" value="1"/>
</dbReference>
<dbReference type="Proteomes" id="UP001497482">
    <property type="component" value="Chromosome 6"/>
</dbReference>
<dbReference type="InterPro" id="IPR015915">
    <property type="entry name" value="Kelch-typ_b-propeller"/>
</dbReference>